<dbReference type="PANTHER" id="PTHR10655:SF17">
    <property type="entry name" value="LYSOPHOSPHOLIPASE-LIKE PROTEIN 1"/>
    <property type="match status" value="1"/>
</dbReference>
<dbReference type="Proteomes" id="UP000663860">
    <property type="component" value="Unassembled WGS sequence"/>
</dbReference>
<comment type="similarity">
    <text evidence="1">Belongs to the AB hydrolase superfamily. AB hydrolase 2 family.</text>
</comment>
<evidence type="ECO:0000313" key="7">
    <source>
        <dbReference type="Proteomes" id="UP000663860"/>
    </source>
</evidence>
<feature type="domain" description="Phospholipase/carboxylesterase/thioesterase" evidence="4">
    <location>
        <begin position="13"/>
        <end position="221"/>
    </location>
</feature>
<dbReference type="GO" id="GO:0008474">
    <property type="term" value="F:palmitoyl-(protein) hydrolase activity"/>
    <property type="evidence" value="ECO:0007669"/>
    <property type="project" value="UniProtKB-EC"/>
</dbReference>
<protein>
    <recommendedName>
        <fullName evidence="2">palmitoyl-protein hydrolase</fullName>
        <ecNumber evidence="2">3.1.2.22</ecNumber>
    </recommendedName>
</protein>
<dbReference type="GO" id="GO:0005737">
    <property type="term" value="C:cytoplasm"/>
    <property type="evidence" value="ECO:0007669"/>
    <property type="project" value="TreeGrafter"/>
</dbReference>
<dbReference type="EMBL" id="CAJOBB010000959">
    <property type="protein sequence ID" value="CAF3784347.1"/>
    <property type="molecule type" value="Genomic_DNA"/>
</dbReference>
<evidence type="ECO:0000256" key="2">
    <source>
        <dbReference type="ARBA" id="ARBA00012423"/>
    </source>
</evidence>
<organism evidence="5 7">
    <name type="scientific">Adineta steineri</name>
    <dbReference type="NCBI Taxonomy" id="433720"/>
    <lineage>
        <taxon>Eukaryota</taxon>
        <taxon>Metazoa</taxon>
        <taxon>Spiralia</taxon>
        <taxon>Gnathifera</taxon>
        <taxon>Rotifera</taxon>
        <taxon>Eurotatoria</taxon>
        <taxon>Bdelloidea</taxon>
        <taxon>Adinetida</taxon>
        <taxon>Adinetidae</taxon>
        <taxon>Adineta</taxon>
    </lineage>
</organism>
<dbReference type="AlphaFoldDB" id="A0A813Z0P4"/>
<dbReference type="InterPro" id="IPR029058">
    <property type="entry name" value="AB_hydrolase_fold"/>
</dbReference>
<dbReference type="GO" id="GO:0052689">
    <property type="term" value="F:carboxylic ester hydrolase activity"/>
    <property type="evidence" value="ECO:0007669"/>
    <property type="project" value="TreeGrafter"/>
</dbReference>
<comment type="caution">
    <text evidence="5">The sequence shown here is derived from an EMBL/GenBank/DDBJ whole genome shotgun (WGS) entry which is preliminary data.</text>
</comment>
<evidence type="ECO:0000313" key="5">
    <source>
        <dbReference type="EMBL" id="CAF0892431.1"/>
    </source>
</evidence>
<evidence type="ECO:0000313" key="6">
    <source>
        <dbReference type="EMBL" id="CAF3784347.1"/>
    </source>
</evidence>
<dbReference type="InterPro" id="IPR003140">
    <property type="entry name" value="PLipase/COase/thioEstase"/>
</dbReference>
<name>A0A813Z0P4_9BILA</name>
<proteinExistence type="inferred from homology"/>
<dbReference type="SUPFAM" id="SSF53474">
    <property type="entry name" value="alpha/beta-Hydrolases"/>
    <property type="match status" value="1"/>
</dbReference>
<dbReference type="Pfam" id="PF02230">
    <property type="entry name" value="Abhydrolase_2"/>
    <property type="match status" value="1"/>
</dbReference>
<dbReference type="EC" id="3.1.2.22" evidence="2"/>
<keyword evidence="3" id="KW-0378">Hydrolase</keyword>
<sequence>MAVAASMKNLIDTAHIIESKGTHKYSIIWFHGFGDSSDGYKDLFTQIQPPNTRVVLPNAPKQLITIHGRQHHLRSWYGEEAKDTQKGLELIESINELIDGELKLVKDASHIIIGGFSQGGSLSLLVGINYSKQQLGGVICCGGDVAYKDKISQFISEYAAKVPILVYHGKDDDRVKWDDTKTGLDILKQNGLKDNIQVVVEDGVKHTISEKGLHLIVMFIIKQFKL</sequence>
<evidence type="ECO:0000256" key="1">
    <source>
        <dbReference type="ARBA" id="ARBA00006499"/>
    </source>
</evidence>
<evidence type="ECO:0000259" key="4">
    <source>
        <dbReference type="Pfam" id="PF02230"/>
    </source>
</evidence>
<dbReference type="EMBL" id="CAJNOE010000089">
    <property type="protein sequence ID" value="CAF0892431.1"/>
    <property type="molecule type" value="Genomic_DNA"/>
</dbReference>
<dbReference type="PANTHER" id="PTHR10655">
    <property type="entry name" value="LYSOPHOSPHOLIPASE-RELATED"/>
    <property type="match status" value="1"/>
</dbReference>
<dbReference type="Proteomes" id="UP000663868">
    <property type="component" value="Unassembled WGS sequence"/>
</dbReference>
<accession>A0A813Z0P4</accession>
<evidence type="ECO:0000256" key="3">
    <source>
        <dbReference type="ARBA" id="ARBA00022801"/>
    </source>
</evidence>
<reference evidence="5" key="1">
    <citation type="submission" date="2021-02" db="EMBL/GenBank/DDBJ databases">
        <authorList>
            <person name="Nowell W R."/>
        </authorList>
    </citation>
    <scope>NUCLEOTIDE SEQUENCE</scope>
</reference>
<gene>
    <name evidence="5" type="ORF">IZO911_LOCUS11796</name>
    <name evidence="6" type="ORF">KXQ929_LOCUS16090</name>
</gene>
<dbReference type="InterPro" id="IPR050565">
    <property type="entry name" value="LYPA1-2/EST-like"/>
</dbReference>
<dbReference type="Gene3D" id="3.40.50.1820">
    <property type="entry name" value="alpha/beta hydrolase"/>
    <property type="match status" value="1"/>
</dbReference>